<evidence type="ECO:0008006" key="3">
    <source>
        <dbReference type="Google" id="ProtNLM"/>
    </source>
</evidence>
<proteinExistence type="predicted"/>
<dbReference type="Gene3D" id="2.60.120.290">
    <property type="entry name" value="Spermadhesin, CUB domain"/>
    <property type="match status" value="1"/>
</dbReference>
<comment type="caution">
    <text evidence="1">The sequence shown here is derived from an EMBL/GenBank/DDBJ whole genome shotgun (WGS) entry which is preliminary data.</text>
</comment>
<evidence type="ECO:0000313" key="2">
    <source>
        <dbReference type="Proteomes" id="UP000494206"/>
    </source>
</evidence>
<reference evidence="1 2" key="1">
    <citation type="submission" date="2020-04" db="EMBL/GenBank/DDBJ databases">
        <authorList>
            <person name="Laetsch R D."/>
            <person name="Stevens L."/>
            <person name="Kumar S."/>
            <person name="Blaxter L. M."/>
        </authorList>
    </citation>
    <scope>NUCLEOTIDE SEQUENCE [LARGE SCALE GENOMIC DNA]</scope>
</reference>
<dbReference type="SUPFAM" id="SSF49854">
    <property type="entry name" value="Spermadhesin, CUB domain"/>
    <property type="match status" value="1"/>
</dbReference>
<organism evidence="1 2">
    <name type="scientific">Caenorhabditis bovis</name>
    <dbReference type="NCBI Taxonomy" id="2654633"/>
    <lineage>
        <taxon>Eukaryota</taxon>
        <taxon>Metazoa</taxon>
        <taxon>Ecdysozoa</taxon>
        <taxon>Nematoda</taxon>
        <taxon>Chromadorea</taxon>
        <taxon>Rhabditida</taxon>
        <taxon>Rhabditina</taxon>
        <taxon>Rhabditomorpha</taxon>
        <taxon>Rhabditoidea</taxon>
        <taxon>Rhabditidae</taxon>
        <taxon>Peloderinae</taxon>
        <taxon>Caenorhabditis</taxon>
    </lineage>
</organism>
<accession>A0A8S1EIF8</accession>
<dbReference type="PANTHER" id="PTHR21690:SF2">
    <property type="entry name" value="CUB DOMAIN-CONTAINING PROTEIN-RELATED"/>
    <property type="match status" value="1"/>
</dbReference>
<dbReference type="AlphaFoldDB" id="A0A8S1EIF8"/>
<dbReference type="OrthoDB" id="5815942at2759"/>
<name>A0A8S1EIF8_9PELO</name>
<gene>
    <name evidence="1" type="ORF">CBOVIS_LOCUS3650</name>
</gene>
<dbReference type="PANTHER" id="PTHR21690">
    <property type="entry name" value="CUB DOMAIN-CONTAINING PROTEIN-RELATED"/>
    <property type="match status" value="1"/>
</dbReference>
<dbReference type="EMBL" id="CADEPM010000002">
    <property type="protein sequence ID" value="CAB3400794.1"/>
    <property type="molecule type" value="Genomic_DNA"/>
</dbReference>
<keyword evidence="2" id="KW-1185">Reference proteome</keyword>
<sequence>MQIHRVKAGKNIKPDASRKSSSSEIFIEYTPGSSATNQNIYNGAIEAVDGLGSTEIPTTTVAAPTTRAYNSPIFKKDPYLITQDILIVLNQYTPQGMVGLNALKTLITTFVDNLSITKRNDTIYQTRLSLASVTLYEPCYSVLGEFWEMNSSDIKNGLPNNGFSQSGNVDNEKVTLEKTSKSLQNQGVNLGIIGFNVQDLIDQDSRGNFVSTYDTNCTDETSVADFVNLFFFREKVPGFYNNWCPSTQTTDPSNATIIQEPSDYAGPTGSTEWSPTPQKARYCDFENKTYQILKSSVTEEDGIMKITVIYELEIEQDYLRFYEGSKEIESFTGVDVTGATFYSSASTLNIKFTSDNKGVFGGYYIKIEEKSN</sequence>
<dbReference type="Proteomes" id="UP000494206">
    <property type="component" value="Unassembled WGS sequence"/>
</dbReference>
<evidence type="ECO:0000313" key="1">
    <source>
        <dbReference type="EMBL" id="CAB3400794.1"/>
    </source>
</evidence>
<dbReference type="InterPro" id="IPR035914">
    <property type="entry name" value="Sperma_CUB_dom_sf"/>
</dbReference>
<protein>
    <recommendedName>
        <fullName evidence="3">CUB domain-containing protein</fullName>
    </recommendedName>
</protein>